<gene>
    <name evidence="2" type="ORF">BN874_770081</name>
</gene>
<sequence>MSNATVKVVARITARPDQVRELQALLHCLLEPTRKEPGCIHYQLLWNRADPTDFTFVEEWADDAALDAHLLTPHVQNALAQAQSLLATAPDIRRYSDSI</sequence>
<accession>A0A7U7GF59</accession>
<evidence type="ECO:0000313" key="3">
    <source>
        <dbReference type="Proteomes" id="UP000019184"/>
    </source>
</evidence>
<keyword evidence="2" id="KW-0503">Monooxygenase</keyword>
<dbReference type="GO" id="GO:0004497">
    <property type="term" value="F:monooxygenase activity"/>
    <property type="evidence" value="ECO:0007669"/>
    <property type="project" value="UniProtKB-KW"/>
</dbReference>
<dbReference type="RefSeq" id="WP_034435983.1">
    <property type="nucleotide sequence ID" value="NZ_CBTK010000295.1"/>
</dbReference>
<name>A0A7U7GF59_9GAMM</name>
<feature type="domain" description="ABM" evidence="1">
    <location>
        <begin position="6"/>
        <end position="95"/>
    </location>
</feature>
<dbReference type="Proteomes" id="UP000019184">
    <property type="component" value="Unassembled WGS sequence"/>
</dbReference>
<dbReference type="Gene3D" id="3.30.70.100">
    <property type="match status" value="1"/>
</dbReference>
<keyword evidence="2" id="KW-0560">Oxidoreductase</keyword>
<dbReference type="EMBL" id="CBTK010000295">
    <property type="protein sequence ID" value="CDH47231.1"/>
    <property type="molecule type" value="Genomic_DNA"/>
</dbReference>
<proteinExistence type="predicted"/>
<dbReference type="OrthoDB" id="9812192at2"/>
<evidence type="ECO:0000259" key="1">
    <source>
        <dbReference type="PROSITE" id="PS51725"/>
    </source>
</evidence>
<dbReference type="InterPro" id="IPR007138">
    <property type="entry name" value="ABM_dom"/>
</dbReference>
<evidence type="ECO:0000313" key="2">
    <source>
        <dbReference type="EMBL" id="CDH47231.1"/>
    </source>
</evidence>
<dbReference type="PANTHER" id="PTHR33336:SF15">
    <property type="entry name" value="ABM DOMAIN-CONTAINING PROTEIN"/>
    <property type="match status" value="1"/>
</dbReference>
<dbReference type="InterPro" id="IPR050744">
    <property type="entry name" value="AI-2_Isomerase_LsrG"/>
</dbReference>
<dbReference type="PANTHER" id="PTHR33336">
    <property type="entry name" value="QUINOL MONOOXYGENASE YGIN-RELATED"/>
    <property type="match status" value="1"/>
</dbReference>
<dbReference type="SUPFAM" id="SSF54909">
    <property type="entry name" value="Dimeric alpha+beta barrel"/>
    <property type="match status" value="1"/>
</dbReference>
<dbReference type="AlphaFoldDB" id="A0A7U7GF59"/>
<dbReference type="Pfam" id="PF03992">
    <property type="entry name" value="ABM"/>
    <property type="match status" value="1"/>
</dbReference>
<organism evidence="2 3">
    <name type="scientific">Candidatus Contendobacter odensis Run_B_J11</name>
    <dbReference type="NCBI Taxonomy" id="1400861"/>
    <lineage>
        <taxon>Bacteria</taxon>
        <taxon>Pseudomonadati</taxon>
        <taxon>Pseudomonadota</taxon>
        <taxon>Gammaproteobacteria</taxon>
        <taxon>Candidatus Competibacteraceae</taxon>
        <taxon>Candidatus Contendibacter</taxon>
    </lineage>
</organism>
<dbReference type="PROSITE" id="PS51725">
    <property type="entry name" value="ABM"/>
    <property type="match status" value="1"/>
</dbReference>
<keyword evidence="3" id="KW-1185">Reference proteome</keyword>
<dbReference type="InterPro" id="IPR011008">
    <property type="entry name" value="Dimeric_a/b-barrel"/>
</dbReference>
<comment type="caution">
    <text evidence="2">The sequence shown here is derived from an EMBL/GenBank/DDBJ whole genome shotgun (WGS) entry which is preliminary data.</text>
</comment>
<reference evidence="2 3" key="1">
    <citation type="journal article" date="2014" name="ISME J.">
        <title>Candidatus Competibacter-lineage genomes retrieved from metagenomes reveal functional metabolic diversity.</title>
        <authorList>
            <person name="McIlroy S.J."/>
            <person name="Albertsen M."/>
            <person name="Andresen E.K."/>
            <person name="Saunders A.M."/>
            <person name="Kristiansen R."/>
            <person name="Stokholm-Bjerregaard M."/>
            <person name="Nielsen K.L."/>
            <person name="Nielsen P.H."/>
        </authorList>
    </citation>
    <scope>NUCLEOTIDE SEQUENCE [LARGE SCALE GENOMIC DNA]</scope>
    <source>
        <strain evidence="2 3">Run_B_J11</strain>
    </source>
</reference>
<protein>
    <submittedName>
        <fullName evidence="2">Antibiotic biosynthesis monooxygenase</fullName>
    </submittedName>
</protein>